<organism evidence="1 2">
    <name type="scientific">Scutellospora calospora</name>
    <dbReference type="NCBI Taxonomy" id="85575"/>
    <lineage>
        <taxon>Eukaryota</taxon>
        <taxon>Fungi</taxon>
        <taxon>Fungi incertae sedis</taxon>
        <taxon>Mucoromycota</taxon>
        <taxon>Glomeromycotina</taxon>
        <taxon>Glomeromycetes</taxon>
        <taxon>Diversisporales</taxon>
        <taxon>Gigasporaceae</taxon>
        <taxon>Scutellospora</taxon>
    </lineage>
</organism>
<gene>
    <name evidence="1" type="ORF">SCALOS_LOCUS3348</name>
</gene>
<sequence length="225" mass="25416">MTTFLDIVKNCDNFPYPNEEIGEENLLHNIVPLILNNVKIGLILKTTIPALKKYNELQNPCPFIIEKTFITFASYLNTFEERTEVIKNLLETWRKEKTFPALVGWRDELYPVFGPSNIAFVMERSATPLFGVLTFGVHLSAYIRTSEGKIKMWIAKRSITKPTWPGYLDNTVAGGIPYKLSVTETVVKEAMEEASLPVEIAEKAVPVGAITYFIVTKNGLQPEVE</sequence>
<protein>
    <submittedName>
        <fullName evidence="1">11248_t:CDS:1</fullName>
    </submittedName>
</protein>
<accession>A0ACA9L025</accession>
<evidence type="ECO:0000313" key="1">
    <source>
        <dbReference type="EMBL" id="CAG8503485.1"/>
    </source>
</evidence>
<comment type="caution">
    <text evidence="1">The sequence shown here is derived from an EMBL/GenBank/DDBJ whole genome shotgun (WGS) entry which is preliminary data.</text>
</comment>
<keyword evidence="2" id="KW-1185">Reference proteome</keyword>
<reference evidence="1" key="1">
    <citation type="submission" date="2021-06" db="EMBL/GenBank/DDBJ databases">
        <authorList>
            <person name="Kallberg Y."/>
            <person name="Tangrot J."/>
            <person name="Rosling A."/>
        </authorList>
    </citation>
    <scope>NUCLEOTIDE SEQUENCE</scope>
    <source>
        <strain evidence="1">AU212A</strain>
    </source>
</reference>
<evidence type="ECO:0000313" key="2">
    <source>
        <dbReference type="Proteomes" id="UP000789860"/>
    </source>
</evidence>
<dbReference type="EMBL" id="CAJVPM010003598">
    <property type="protein sequence ID" value="CAG8503485.1"/>
    <property type="molecule type" value="Genomic_DNA"/>
</dbReference>
<proteinExistence type="predicted"/>
<dbReference type="Proteomes" id="UP000789860">
    <property type="component" value="Unassembled WGS sequence"/>
</dbReference>
<name>A0ACA9L025_9GLOM</name>